<evidence type="ECO:0008006" key="3">
    <source>
        <dbReference type="Google" id="ProtNLM"/>
    </source>
</evidence>
<dbReference type="SUPFAM" id="SSF56112">
    <property type="entry name" value="Protein kinase-like (PK-like)"/>
    <property type="match status" value="1"/>
</dbReference>
<evidence type="ECO:0000313" key="2">
    <source>
        <dbReference type="Proteomes" id="UP000266673"/>
    </source>
</evidence>
<proteinExistence type="predicted"/>
<gene>
    <name evidence="1" type="ORF">C2G38_1973982</name>
</gene>
<dbReference type="Proteomes" id="UP000266673">
    <property type="component" value="Unassembled WGS sequence"/>
</dbReference>
<comment type="caution">
    <text evidence="1">The sequence shown here is derived from an EMBL/GenBank/DDBJ whole genome shotgun (WGS) entry which is preliminary data.</text>
</comment>
<evidence type="ECO:0000313" key="1">
    <source>
        <dbReference type="EMBL" id="RIB14012.1"/>
    </source>
</evidence>
<accession>A0A397UW37</accession>
<name>A0A397UW37_9GLOM</name>
<organism evidence="1 2">
    <name type="scientific">Gigaspora rosea</name>
    <dbReference type="NCBI Taxonomy" id="44941"/>
    <lineage>
        <taxon>Eukaryota</taxon>
        <taxon>Fungi</taxon>
        <taxon>Fungi incertae sedis</taxon>
        <taxon>Mucoromycota</taxon>
        <taxon>Glomeromycotina</taxon>
        <taxon>Glomeromycetes</taxon>
        <taxon>Diversisporales</taxon>
        <taxon>Gigasporaceae</taxon>
        <taxon>Gigaspora</taxon>
    </lineage>
</organism>
<protein>
    <recommendedName>
        <fullName evidence="3">Protein kinase domain-containing protein</fullName>
    </recommendedName>
</protein>
<reference evidence="1 2" key="1">
    <citation type="submission" date="2018-06" db="EMBL/GenBank/DDBJ databases">
        <title>Comparative genomics reveals the genomic features of Rhizophagus irregularis, R. cerebriforme, R. diaphanum and Gigaspora rosea, and their symbiotic lifestyle signature.</title>
        <authorList>
            <person name="Morin E."/>
            <person name="San Clemente H."/>
            <person name="Chen E.C.H."/>
            <person name="De La Providencia I."/>
            <person name="Hainaut M."/>
            <person name="Kuo A."/>
            <person name="Kohler A."/>
            <person name="Murat C."/>
            <person name="Tang N."/>
            <person name="Roy S."/>
            <person name="Loubradou J."/>
            <person name="Henrissat B."/>
            <person name="Grigoriev I.V."/>
            <person name="Corradi N."/>
            <person name="Roux C."/>
            <person name="Martin F.M."/>
        </authorList>
    </citation>
    <scope>NUCLEOTIDE SEQUENCE [LARGE SCALE GENOMIC DNA]</scope>
    <source>
        <strain evidence="1 2">DAOM 194757</strain>
    </source>
</reference>
<dbReference type="EMBL" id="QKWP01000871">
    <property type="protein sequence ID" value="RIB14012.1"/>
    <property type="molecule type" value="Genomic_DNA"/>
</dbReference>
<dbReference type="InterPro" id="IPR011009">
    <property type="entry name" value="Kinase-like_dom_sf"/>
</dbReference>
<sequence>MIVPFLYNNWFTEDHNRFIWKATTDDRRLIIVQFSPNYNTIAHELCAGEGLAPRLLYECNKIINGWSMVVIELSEGMYLYDIKVTDQEHTAVMNDVTKTIQLLHDNNLVFGNLHSGSILIQNVDNKIRGMLFDFSLCGEHQKCYYPFSINQRTNRPSGAEPYGLLDKSHDLYYLGMLQKKEVIC</sequence>
<dbReference type="AlphaFoldDB" id="A0A397UW37"/>
<keyword evidence="2" id="KW-1185">Reference proteome</keyword>
<dbReference type="OrthoDB" id="2404559at2759"/>